<dbReference type="Pfam" id="PF12860">
    <property type="entry name" value="PAS_7"/>
    <property type="match status" value="2"/>
</dbReference>
<dbReference type="SUPFAM" id="SSF55785">
    <property type="entry name" value="PYP-like sensor domain (PAS domain)"/>
    <property type="match status" value="2"/>
</dbReference>
<dbReference type="InterPro" id="IPR003661">
    <property type="entry name" value="HisK_dim/P_dom"/>
</dbReference>
<dbReference type="CDD" id="cd00075">
    <property type="entry name" value="HATPase"/>
    <property type="match status" value="1"/>
</dbReference>
<dbReference type="SUPFAM" id="SSF55874">
    <property type="entry name" value="ATPase domain of HSP90 chaperone/DNA topoisomerase II/histidine kinase"/>
    <property type="match status" value="1"/>
</dbReference>
<dbReference type="PANTHER" id="PTHR43711">
    <property type="entry name" value="TWO-COMPONENT HISTIDINE KINASE"/>
    <property type="match status" value="1"/>
</dbReference>
<dbReference type="Proteomes" id="UP000537161">
    <property type="component" value="Unassembled WGS sequence"/>
</dbReference>
<name>A0A7W9B3Q2_9SPHN</name>
<evidence type="ECO:0000256" key="7">
    <source>
        <dbReference type="SAM" id="Phobius"/>
    </source>
</evidence>
<dbReference type="RefSeq" id="WP_184095233.1">
    <property type="nucleotide sequence ID" value="NZ_JACIJH010000001.1"/>
</dbReference>
<dbReference type="InterPro" id="IPR003594">
    <property type="entry name" value="HATPase_dom"/>
</dbReference>
<organism evidence="9 10">
    <name type="scientific">Sphingopyxis panaciterrulae</name>
    <dbReference type="NCBI Taxonomy" id="462372"/>
    <lineage>
        <taxon>Bacteria</taxon>
        <taxon>Pseudomonadati</taxon>
        <taxon>Pseudomonadota</taxon>
        <taxon>Alphaproteobacteria</taxon>
        <taxon>Sphingomonadales</taxon>
        <taxon>Sphingomonadaceae</taxon>
        <taxon>Sphingopyxis</taxon>
    </lineage>
</organism>
<keyword evidence="7" id="KW-0812">Transmembrane</keyword>
<dbReference type="Gene3D" id="1.10.287.130">
    <property type="match status" value="1"/>
</dbReference>
<dbReference type="InterPro" id="IPR036097">
    <property type="entry name" value="HisK_dim/P_sf"/>
</dbReference>
<dbReference type="SMART" id="SM00388">
    <property type="entry name" value="HisKA"/>
    <property type="match status" value="1"/>
</dbReference>
<dbReference type="EC" id="2.7.13.3" evidence="2"/>
<evidence type="ECO:0000256" key="5">
    <source>
        <dbReference type="ARBA" id="ARBA00022777"/>
    </source>
</evidence>
<feature type="transmembrane region" description="Helical" evidence="7">
    <location>
        <begin position="6"/>
        <end position="27"/>
    </location>
</feature>
<keyword evidence="7" id="KW-1133">Transmembrane helix</keyword>
<keyword evidence="6" id="KW-0902">Two-component regulatory system</keyword>
<dbReference type="GO" id="GO:0000155">
    <property type="term" value="F:phosphorelay sensor kinase activity"/>
    <property type="evidence" value="ECO:0007669"/>
    <property type="project" value="InterPro"/>
</dbReference>
<sequence>MTASPGALFALGLFAALWLIAGLWAVLRGIAMQRRSAFVAAQTERLAGLVEASPYLPVIVRADWRVEASERLGRWLGLDRGVRDFDELGGIGQGADAGGLDREELDALRQAIIGAQRGAKPFTLSLTPRGGSRTLVIHGAAAPVAVGGPGGVLLWLSDATAGEQALARTRRERDEAMAAFEALSGLIEAAPFPMWFRDPELRLALVNRAYVRAVEAPGAATVIDGGIELCEPVAGVSAAEAADRARAEGAAQLRTVPVTIEGERRMMRVVDVPLAPEGGRPIGIAGYAIDVQELESERGAHRRFAEAQRELLDRLSAAVAQFGPDQGLVFANLPFRRLFEVEADDVAEGQSLARLLDAWRERGRTPEVRNYPEWRQAHVDWFALPQASEEEWLLRDGTHLRVVAQPTPDGGLLLIAEDRTEQVQLAGARDTLLRVRTATFDNLFEAVAVFAPDGRLHLWNQRFRRLWGVDEAALAAHPRVDALMGGLADRLAKPNQISTVQEVIRAATLERTQRVGQIRFADGRHFDFASIPLPDGNALLIMLDVTDSRRMESALRERNEALEAADKVKTAFLSRMSYELRTPLTSIGGFGEMLRAGYAGQLAEQQQSYVDAIMESVAVLSRQIDNVLDLAQGEAGTLAIERAPVDVGALLDGALAEARGLADGEGIELVGQLGDGLGTVEGDAPRLGRLVGGLLDNAIRYTAPARRSGGRVLLHAEGTLQGIEIVVSDNGPGMPDAIAAVTRGQQAGTAAGGIGLALARQLVAAHGGTIEVMSEKGQGTLVRVSLPRRA</sequence>
<evidence type="ECO:0000256" key="2">
    <source>
        <dbReference type="ARBA" id="ARBA00012438"/>
    </source>
</evidence>
<dbReference type="InterPro" id="IPR036890">
    <property type="entry name" value="HATPase_C_sf"/>
</dbReference>
<dbReference type="InterPro" id="IPR004358">
    <property type="entry name" value="Sig_transdc_His_kin-like_C"/>
</dbReference>
<evidence type="ECO:0000256" key="3">
    <source>
        <dbReference type="ARBA" id="ARBA00022553"/>
    </source>
</evidence>
<keyword evidence="4" id="KW-0808">Transferase</keyword>
<reference evidence="9 10" key="1">
    <citation type="submission" date="2020-08" db="EMBL/GenBank/DDBJ databases">
        <title>Genomic Encyclopedia of Type Strains, Phase IV (KMG-IV): sequencing the most valuable type-strain genomes for metagenomic binning, comparative biology and taxonomic classification.</title>
        <authorList>
            <person name="Goeker M."/>
        </authorList>
    </citation>
    <scope>NUCLEOTIDE SEQUENCE [LARGE SCALE GENOMIC DNA]</scope>
    <source>
        <strain evidence="9 10">DSM 27163</strain>
    </source>
</reference>
<accession>A0A7W9B3Q2</accession>
<dbReference type="SMART" id="SM00387">
    <property type="entry name" value="HATPase_c"/>
    <property type="match status" value="1"/>
</dbReference>
<dbReference type="CDD" id="cd00082">
    <property type="entry name" value="HisKA"/>
    <property type="match status" value="1"/>
</dbReference>
<keyword evidence="3" id="KW-0597">Phosphoprotein</keyword>
<keyword evidence="7" id="KW-0472">Membrane</keyword>
<dbReference type="AlphaFoldDB" id="A0A7W9B3Q2"/>
<protein>
    <recommendedName>
        <fullName evidence="2">histidine kinase</fullName>
        <ecNumber evidence="2">2.7.13.3</ecNumber>
    </recommendedName>
</protein>
<gene>
    <name evidence="9" type="ORF">FHR21_000659</name>
</gene>
<dbReference type="InterPro" id="IPR035965">
    <property type="entry name" value="PAS-like_dom_sf"/>
</dbReference>
<dbReference type="SMART" id="SM00091">
    <property type="entry name" value="PAS"/>
    <property type="match status" value="3"/>
</dbReference>
<evidence type="ECO:0000313" key="9">
    <source>
        <dbReference type="EMBL" id="MBB5705334.1"/>
    </source>
</evidence>
<evidence type="ECO:0000313" key="10">
    <source>
        <dbReference type="Proteomes" id="UP000537161"/>
    </source>
</evidence>
<comment type="caution">
    <text evidence="9">The sequence shown here is derived from an EMBL/GenBank/DDBJ whole genome shotgun (WGS) entry which is preliminary data.</text>
</comment>
<dbReference type="Pfam" id="PF00512">
    <property type="entry name" value="HisKA"/>
    <property type="match status" value="1"/>
</dbReference>
<dbReference type="InterPro" id="IPR000014">
    <property type="entry name" value="PAS"/>
</dbReference>
<evidence type="ECO:0000256" key="4">
    <source>
        <dbReference type="ARBA" id="ARBA00022679"/>
    </source>
</evidence>
<keyword evidence="10" id="KW-1185">Reference proteome</keyword>
<evidence type="ECO:0000259" key="8">
    <source>
        <dbReference type="PROSITE" id="PS50109"/>
    </source>
</evidence>
<dbReference type="Gene3D" id="3.30.565.10">
    <property type="entry name" value="Histidine kinase-like ATPase, C-terminal domain"/>
    <property type="match status" value="1"/>
</dbReference>
<dbReference type="InterPro" id="IPR050736">
    <property type="entry name" value="Sensor_HK_Regulatory"/>
</dbReference>
<dbReference type="InterPro" id="IPR005467">
    <property type="entry name" value="His_kinase_dom"/>
</dbReference>
<proteinExistence type="predicted"/>
<dbReference type="SUPFAM" id="SSF47384">
    <property type="entry name" value="Homodimeric domain of signal transducing histidine kinase"/>
    <property type="match status" value="1"/>
</dbReference>
<dbReference type="Pfam" id="PF02518">
    <property type="entry name" value="HATPase_c"/>
    <property type="match status" value="1"/>
</dbReference>
<dbReference type="Gene3D" id="3.30.450.20">
    <property type="entry name" value="PAS domain"/>
    <property type="match status" value="2"/>
</dbReference>
<keyword evidence="5" id="KW-0418">Kinase</keyword>
<dbReference type="PROSITE" id="PS50109">
    <property type="entry name" value="HIS_KIN"/>
    <property type="match status" value="1"/>
</dbReference>
<comment type="catalytic activity">
    <reaction evidence="1">
        <text>ATP + protein L-histidine = ADP + protein N-phospho-L-histidine.</text>
        <dbReference type="EC" id="2.7.13.3"/>
    </reaction>
</comment>
<evidence type="ECO:0000256" key="1">
    <source>
        <dbReference type="ARBA" id="ARBA00000085"/>
    </source>
</evidence>
<evidence type="ECO:0000256" key="6">
    <source>
        <dbReference type="ARBA" id="ARBA00023012"/>
    </source>
</evidence>
<feature type="domain" description="Histidine kinase" evidence="8">
    <location>
        <begin position="575"/>
        <end position="790"/>
    </location>
</feature>
<dbReference type="EMBL" id="JACIJH010000001">
    <property type="protein sequence ID" value="MBB5705334.1"/>
    <property type="molecule type" value="Genomic_DNA"/>
</dbReference>
<dbReference type="PANTHER" id="PTHR43711:SF1">
    <property type="entry name" value="HISTIDINE KINASE 1"/>
    <property type="match status" value="1"/>
</dbReference>
<dbReference type="PRINTS" id="PR00344">
    <property type="entry name" value="BCTRLSENSOR"/>
</dbReference>